<keyword evidence="5" id="KW-0479">Metal-binding</keyword>
<dbReference type="InterPro" id="IPR023404">
    <property type="entry name" value="rSAM_horseshoe"/>
</dbReference>
<dbReference type="PROSITE" id="PS51918">
    <property type="entry name" value="RADICAL_SAM"/>
    <property type="match status" value="1"/>
</dbReference>
<evidence type="ECO:0000259" key="10">
    <source>
        <dbReference type="PROSITE" id="PS51918"/>
    </source>
</evidence>
<dbReference type="PROSITE" id="PS51332">
    <property type="entry name" value="B12_BINDING"/>
    <property type="match status" value="1"/>
</dbReference>
<accession>A0A0W8FS97</accession>
<dbReference type="InterPro" id="IPR006158">
    <property type="entry name" value="Cobalamin-bd"/>
</dbReference>
<keyword evidence="8" id="KW-0812">Transmembrane</keyword>
<evidence type="ECO:0000256" key="5">
    <source>
        <dbReference type="ARBA" id="ARBA00022723"/>
    </source>
</evidence>
<proteinExistence type="predicted"/>
<dbReference type="GO" id="GO:0003824">
    <property type="term" value="F:catalytic activity"/>
    <property type="evidence" value="ECO:0007669"/>
    <property type="project" value="InterPro"/>
</dbReference>
<protein>
    <submittedName>
        <fullName evidence="11">Uncharacterized protein</fullName>
    </submittedName>
</protein>
<dbReference type="SMART" id="SM00729">
    <property type="entry name" value="Elp3"/>
    <property type="match status" value="1"/>
</dbReference>
<keyword evidence="8" id="KW-1133">Transmembrane helix</keyword>
<name>A0A0W8FS97_9ZZZZ</name>
<organism evidence="11">
    <name type="scientific">hydrocarbon metagenome</name>
    <dbReference type="NCBI Taxonomy" id="938273"/>
    <lineage>
        <taxon>unclassified sequences</taxon>
        <taxon>metagenomes</taxon>
        <taxon>ecological metagenomes</taxon>
    </lineage>
</organism>
<comment type="caution">
    <text evidence="11">The sequence shown here is derived from an EMBL/GenBank/DDBJ whole genome shotgun (WGS) entry which is preliminary data.</text>
</comment>
<dbReference type="Gene3D" id="3.80.30.20">
    <property type="entry name" value="tm_1862 like domain"/>
    <property type="match status" value="1"/>
</dbReference>
<feature type="transmembrane region" description="Helical" evidence="8">
    <location>
        <begin position="441"/>
        <end position="460"/>
    </location>
</feature>
<dbReference type="SFLD" id="SFLDG01082">
    <property type="entry name" value="B12-binding_domain_containing"/>
    <property type="match status" value="1"/>
</dbReference>
<evidence type="ECO:0000256" key="4">
    <source>
        <dbReference type="ARBA" id="ARBA00022691"/>
    </source>
</evidence>
<reference evidence="11" key="1">
    <citation type="journal article" date="2015" name="Proc. Natl. Acad. Sci. U.S.A.">
        <title>Networks of energetic and metabolic interactions define dynamics in microbial communities.</title>
        <authorList>
            <person name="Embree M."/>
            <person name="Liu J.K."/>
            <person name="Al-Bassam M.M."/>
            <person name="Zengler K."/>
        </authorList>
    </citation>
    <scope>NUCLEOTIDE SEQUENCE</scope>
</reference>
<dbReference type="InterPro" id="IPR007197">
    <property type="entry name" value="rSAM"/>
</dbReference>
<keyword evidence="8" id="KW-0472">Membrane</keyword>
<keyword evidence="4" id="KW-0949">S-adenosyl-L-methionine</keyword>
<dbReference type="SFLD" id="SFLDS00029">
    <property type="entry name" value="Radical_SAM"/>
    <property type="match status" value="1"/>
</dbReference>
<evidence type="ECO:0000313" key="11">
    <source>
        <dbReference type="EMBL" id="KUG23668.1"/>
    </source>
</evidence>
<dbReference type="SUPFAM" id="SSF102114">
    <property type="entry name" value="Radical SAM enzymes"/>
    <property type="match status" value="1"/>
</dbReference>
<dbReference type="AlphaFoldDB" id="A0A0W8FS97"/>
<dbReference type="InterPro" id="IPR034466">
    <property type="entry name" value="Methyltransferase_Class_B"/>
</dbReference>
<dbReference type="PANTHER" id="PTHR43409">
    <property type="entry name" value="ANAEROBIC MAGNESIUM-PROTOPORPHYRIN IX MONOMETHYL ESTER CYCLASE-RELATED"/>
    <property type="match status" value="1"/>
</dbReference>
<dbReference type="InterPro" id="IPR006638">
    <property type="entry name" value="Elp3/MiaA/NifB-like_rSAM"/>
</dbReference>
<dbReference type="Pfam" id="PF04055">
    <property type="entry name" value="Radical_SAM"/>
    <property type="match status" value="1"/>
</dbReference>
<keyword evidence="2" id="KW-0489">Methyltransferase</keyword>
<dbReference type="InterPro" id="IPR051198">
    <property type="entry name" value="BchE-like"/>
</dbReference>
<feature type="domain" description="Radical SAM core" evidence="10">
    <location>
        <begin position="161"/>
        <end position="395"/>
    </location>
</feature>
<sequence>MPVAILAAATLVANEFETVLIDSRLPGWKEQLLQELKKKPLCAGLTSITGSQIKYSLEISKFIKANSLVPVVWGGIQPTILPEETLSNNNIDIIVMNEGEKSFLELVRRLDKKESLRGAKGIWFKENGKIIQNEEREYLDLNQLPDLPYNLIDMKHYLPLFKGRRTLYMETSRGCVGKCTFCSNIVYNKRRWRTMSPETVLERIKFVYNKYGINSFYFIDDNFFVDLKRVRKIAEMIIEQSIDIIFEVQGIRYDSALQIDDDLLGLLYKSGLRKVHFGAESGSQRILDMVEKGITIDDIINVNRQWAKYDIVVQHNFMAGFPAETIDDIKATISLIYKLKNENPHAMTSPICPYTPYPGTALYQEALNNGFMKRKALEDWIESDYGDSIWISSARDNLLKKIFFVTLFLESEREKDMLSSPFLKLGFAIYRKIAHFRLKKFFFAFMAEMTVKNIISFFYLKMRKFRRVENSY</sequence>
<gene>
    <name evidence="11" type="ORF">ASZ90_006474</name>
</gene>
<evidence type="ECO:0000256" key="6">
    <source>
        <dbReference type="ARBA" id="ARBA00023004"/>
    </source>
</evidence>
<evidence type="ECO:0000259" key="9">
    <source>
        <dbReference type="PROSITE" id="PS51332"/>
    </source>
</evidence>
<comment type="cofactor">
    <cofactor evidence="1">
        <name>[4Fe-4S] cluster</name>
        <dbReference type="ChEBI" id="CHEBI:49883"/>
    </cofactor>
</comment>
<dbReference type="GO" id="GO:0031419">
    <property type="term" value="F:cobalamin binding"/>
    <property type="evidence" value="ECO:0007669"/>
    <property type="project" value="InterPro"/>
</dbReference>
<dbReference type="InterPro" id="IPR058240">
    <property type="entry name" value="rSAM_sf"/>
</dbReference>
<dbReference type="PANTHER" id="PTHR43409:SF7">
    <property type="entry name" value="BLL1977 PROTEIN"/>
    <property type="match status" value="1"/>
</dbReference>
<evidence type="ECO:0000256" key="1">
    <source>
        <dbReference type="ARBA" id="ARBA00001966"/>
    </source>
</evidence>
<keyword evidence="3" id="KW-0808">Transferase</keyword>
<dbReference type="GO" id="GO:0051539">
    <property type="term" value="F:4 iron, 4 sulfur cluster binding"/>
    <property type="evidence" value="ECO:0007669"/>
    <property type="project" value="UniProtKB-KW"/>
</dbReference>
<dbReference type="Gene3D" id="3.40.50.280">
    <property type="entry name" value="Cobalamin-binding domain"/>
    <property type="match status" value="1"/>
</dbReference>
<evidence type="ECO:0000256" key="3">
    <source>
        <dbReference type="ARBA" id="ARBA00022679"/>
    </source>
</evidence>
<evidence type="ECO:0000256" key="7">
    <source>
        <dbReference type="ARBA" id="ARBA00023014"/>
    </source>
</evidence>
<keyword evidence="7" id="KW-0411">Iron-sulfur</keyword>
<evidence type="ECO:0000256" key="8">
    <source>
        <dbReference type="SAM" id="Phobius"/>
    </source>
</evidence>
<keyword evidence="6" id="KW-0408">Iron</keyword>
<dbReference type="SFLD" id="SFLDG01123">
    <property type="entry name" value="methyltransferase_(Class_B)"/>
    <property type="match status" value="1"/>
</dbReference>
<dbReference type="Pfam" id="PF02310">
    <property type="entry name" value="B12-binding"/>
    <property type="match status" value="1"/>
</dbReference>
<dbReference type="GO" id="GO:0046872">
    <property type="term" value="F:metal ion binding"/>
    <property type="evidence" value="ECO:0007669"/>
    <property type="project" value="UniProtKB-KW"/>
</dbReference>
<dbReference type="EMBL" id="LNQE01000890">
    <property type="protein sequence ID" value="KUG23668.1"/>
    <property type="molecule type" value="Genomic_DNA"/>
</dbReference>
<feature type="domain" description="B12-binding" evidence="9">
    <location>
        <begin position="1"/>
        <end position="117"/>
    </location>
</feature>
<evidence type="ECO:0000256" key="2">
    <source>
        <dbReference type="ARBA" id="ARBA00022603"/>
    </source>
</evidence>